<keyword evidence="2" id="KW-0328">Glycosyltransferase</keyword>
<dbReference type="GO" id="GO:0016740">
    <property type="term" value="F:transferase activity"/>
    <property type="evidence" value="ECO:0007669"/>
    <property type="project" value="UniProtKB-KW"/>
</dbReference>
<comment type="caution">
    <text evidence="5">The sequence shown here is derived from an EMBL/GenBank/DDBJ whole genome shotgun (WGS) entry which is preliminary data.</text>
</comment>
<keyword evidence="6" id="KW-1185">Reference proteome</keyword>
<proteinExistence type="inferred from homology"/>
<dbReference type="SUPFAM" id="SSF53448">
    <property type="entry name" value="Nucleotide-diphospho-sugar transferases"/>
    <property type="match status" value="1"/>
</dbReference>
<organism evidence="5 6">
    <name type="scientific">Henriciella pelagia</name>
    <dbReference type="NCBI Taxonomy" id="1977912"/>
    <lineage>
        <taxon>Bacteria</taxon>
        <taxon>Pseudomonadati</taxon>
        <taxon>Pseudomonadota</taxon>
        <taxon>Alphaproteobacteria</taxon>
        <taxon>Hyphomonadales</taxon>
        <taxon>Hyphomonadaceae</taxon>
        <taxon>Henriciella</taxon>
    </lineage>
</organism>
<protein>
    <submittedName>
        <fullName evidence="5">Glycosyl transferase</fullName>
    </submittedName>
</protein>
<dbReference type="RefSeq" id="WP_084394867.1">
    <property type="nucleotide sequence ID" value="NZ_BMKF01000003.1"/>
</dbReference>
<evidence type="ECO:0000313" key="6">
    <source>
        <dbReference type="Proteomes" id="UP000628854"/>
    </source>
</evidence>
<keyword evidence="3 5" id="KW-0808">Transferase</keyword>
<name>A0ABQ1JWM4_9PROT</name>
<evidence type="ECO:0000256" key="3">
    <source>
        <dbReference type="ARBA" id="ARBA00022679"/>
    </source>
</evidence>
<dbReference type="Gene3D" id="3.90.550.10">
    <property type="entry name" value="Spore Coat Polysaccharide Biosynthesis Protein SpsA, Chain A"/>
    <property type="match status" value="1"/>
</dbReference>
<evidence type="ECO:0000313" key="5">
    <source>
        <dbReference type="EMBL" id="GGB80556.1"/>
    </source>
</evidence>
<dbReference type="InterPro" id="IPR001173">
    <property type="entry name" value="Glyco_trans_2-like"/>
</dbReference>
<dbReference type="Proteomes" id="UP000628854">
    <property type="component" value="Unassembled WGS sequence"/>
</dbReference>
<dbReference type="CDD" id="cd00761">
    <property type="entry name" value="Glyco_tranf_GTA_type"/>
    <property type="match status" value="1"/>
</dbReference>
<comment type="similarity">
    <text evidence="1">Belongs to the glycosyltransferase 2 family.</text>
</comment>
<feature type="domain" description="Glycosyltransferase 2-like" evidence="4">
    <location>
        <begin position="38"/>
        <end position="144"/>
    </location>
</feature>
<dbReference type="Pfam" id="PF00535">
    <property type="entry name" value="Glycos_transf_2"/>
    <property type="match status" value="1"/>
</dbReference>
<evidence type="ECO:0000256" key="1">
    <source>
        <dbReference type="ARBA" id="ARBA00006739"/>
    </source>
</evidence>
<evidence type="ECO:0000259" key="4">
    <source>
        <dbReference type="Pfam" id="PF00535"/>
    </source>
</evidence>
<sequence length="329" mass="36297">MADTGTFFPQAHDGLPLIRTDAGEAVLSNGISGDAALSICVPCYRDSAAPLAATLSRLPGARQTALLFFDDGSGDEDMSRALARHVMAHPGPARLITSPRNVGRSEARNRLTALAETDWILFLDADMCPDNEWFLTRYLKALRESDGPSLIAGGFSLRQVAPTTPTGLHYAQSIRSECLPASIRRQEPGRYVFTSNILVHADILDAVTFDEGFTGWGWEDVDWGLRVAERFPVTHIDNTATHLGLDATETLMAKFGGSGANFARLAERHPEAVRSMRLFRMANRLRRLPGRSLLRQVTRHVAAETRLPMKLRLTALKTYRALEYAEHLS</sequence>
<evidence type="ECO:0000256" key="2">
    <source>
        <dbReference type="ARBA" id="ARBA00022676"/>
    </source>
</evidence>
<gene>
    <name evidence="5" type="primary">hfsG</name>
    <name evidence="5" type="ORF">GCM10011503_31650</name>
</gene>
<dbReference type="PANTHER" id="PTHR43179:SF12">
    <property type="entry name" value="GALACTOFURANOSYLTRANSFERASE GLFT2"/>
    <property type="match status" value="1"/>
</dbReference>
<dbReference type="PANTHER" id="PTHR43179">
    <property type="entry name" value="RHAMNOSYLTRANSFERASE WBBL"/>
    <property type="match status" value="1"/>
</dbReference>
<dbReference type="EMBL" id="BMKF01000003">
    <property type="protein sequence ID" value="GGB80556.1"/>
    <property type="molecule type" value="Genomic_DNA"/>
</dbReference>
<accession>A0ABQ1JWM4</accession>
<dbReference type="InterPro" id="IPR029044">
    <property type="entry name" value="Nucleotide-diphossugar_trans"/>
</dbReference>
<reference evidence="6" key="1">
    <citation type="journal article" date="2019" name="Int. J. Syst. Evol. Microbiol.">
        <title>The Global Catalogue of Microorganisms (GCM) 10K type strain sequencing project: providing services to taxonomists for standard genome sequencing and annotation.</title>
        <authorList>
            <consortium name="The Broad Institute Genomics Platform"/>
            <consortium name="The Broad Institute Genome Sequencing Center for Infectious Disease"/>
            <person name="Wu L."/>
            <person name="Ma J."/>
        </authorList>
    </citation>
    <scope>NUCLEOTIDE SEQUENCE [LARGE SCALE GENOMIC DNA]</scope>
    <source>
        <strain evidence="6">CGMCC 1.15928</strain>
    </source>
</reference>